<keyword evidence="3" id="KW-1185">Reference proteome</keyword>
<accession>T1FC13</accession>
<evidence type="ECO:0000313" key="1">
    <source>
        <dbReference type="EMBL" id="ESN97991.1"/>
    </source>
</evidence>
<gene>
    <name evidence="2" type="primary">20206362</name>
    <name evidence="1" type="ORF">HELRODRAFT_177664</name>
</gene>
<protein>
    <submittedName>
        <fullName evidence="1 2">Uncharacterized protein</fullName>
    </submittedName>
</protein>
<dbReference type="KEGG" id="hro:HELRODRAFT_177664"/>
<reference evidence="1 3" key="2">
    <citation type="journal article" date="2013" name="Nature">
        <title>Insights into bilaterian evolution from three spiralian genomes.</title>
        <authorList>
            <person name="Simakov O."/>
            <person name="Marletaz F."/>
            <person name="Cho S.J."/>
            <person name="Edsinger-Gonzales E."/>
            <person name="Havlak P."/>
            <person name="Hellsten U."/>
            <person name="Kuo D.H."/>
            <person name="Larsson T."/>
            <person name="Lv J."/>
            <person name="Arendt D."/>
            <person name="Savage R."/>
            <person name="Osoegawa K."/>
            <person name="de Jong P."/>
            <person name="Grimwood J."/>
            <person name="Chapman J.A."/>
            <person name="Shapiro H."/>
            <person name="Aerts A."/>
            <person name="Otillar R.P."/>
            <person name="Terry A.Y."/>
            <person name="Boore J.L."/>
            <person name="Grigoriev I.V."/>
            <person name="Lindberg D.R."/>
            <person name="Seaver E.C."/>
            <person name="Weisblat D.A."/>
            <person name="Putnam N.H."/>
            <person name="Rokhsar D.S."/>
        </authorList>
    </citation>
    <scope>NUCLEOTIDE SEQUENCE</scope>
</reference>
<dbReference type="EMBL" id="AMQM01006123">
    <property type="status" value="NOT_ANNOTATED_CDS"/>
    <property type="molecule type" value="Genomic_DNA"/>
</dbReference>
<dbReference type="GeneID" id="20206362"/>
<dbReference type="AlphaFoldDB" id="T1FC13"/>
<reference evidence="3" key="1">
    <citation type="submission" date="2012-12" db="EMBL/GenBank/DDBJ databases">
        <authorList>
            <person name="Hellsten U."/>
            <person name="Grimwood J."/>
            <person name="Chapman J.A."/>
            <person name="Shapiro H."/>
            <person name="Aerts A."/>
            <person name="Otillar R.P."/>
            <person name="Terry A.Y."/>
            <person name="Boore J.L."/>
            <person name="Simakov O."/>
            <person name="Marletaz F."/>
            <person name="Cho S.-J."/>
            <person name="Edsinger-Gonzales E."/>
            <person name="Havlak P."/>
            <person name="Kuo D.-H."/>
            <person name="Larsson T."/>
            <person name="Lv J."/>
            <person name="Arendt D."/>
            <person name="Savage R."/>
            <person name="Osoegawa K."/>
            <person name="de Jong P."/>
            <person name="Lindberg D.R."/>
            <person name="Seaver E.C."/>
            <person name="Weisblat D.A."/>
            <person name="Putnam N.H."/>
            <person name="Grigoriev I.V."/>
            <person name="Rokhsar D.S."/>
        </authorList>
    </citation>
    <scope>NUCLEOTIDE SEQUENCE</scope>
</reference>
<evidence type="ECO:0000313" key="2">
    <source>
        <dbReference type="EnsemblMetazoa" id="HelroP177664"/>
    </source>
</evidence>
<dbReference type="HOGENOM" id="CLU_1442556_0_0_1"/>
<reference evidence="2" key="3">
    <citation type="submission" date="2015-06" db="UniProtKB">
        <authorList>
            <consortium name="EnsemblMetazoa"/>
        </authorList>
    </citation>
    <scope>IDENTIFICATION</scope>
</reference>
<dbReference type="Proteomes" id="UP000015101">
    <property type="component" value="Unassembled WGS sequence"/>
</dbReference>
<organism evidence="2 3">
    <name type="scientific">Helobdella robusta</name>
    <name type="common">Californian leech</name>
    <dbReference type="NCBI Taxonomy" id="6412"/>
    <lineage>
        <taxon>Eukaryota</taxon>
        <taxon>Metazoa</taxon>
        <taxon>Spiralia</taxon>
        <taxon>Lophotrochozoa</taxon>
        <taxon>Annelida</taxon>
        <taxon>Clitellata</taxon>
        <taxon>Hirudinea</taxon>
        <taxon>Rhynchobdellida</taxon>
        <taxon>Glossiphoniidae</taxon>
        <taxon>Helobdella</taxon>
    </lineage>
</organism>
<name>T1FC13_HELRO</name>
<dbReference type="RefSeq" id="XP_009024057.1">
    <property type="nucleotide sequence ID" value="XM_009025809.1"/>
</dbReference>
<proteinExistence type="predicted"/>
<evidence type="ECO:0000313" key="3">
    <source>
        <dbReference type="Proteomes" id="UP000015101"/>
    </source>
</evidence>
<dbReference type="EMBL" id="KB097269">
    <property type="protein sequence ID" value="ESN97991.1"/>
    <property type="molecule type" value="Genomic_DNA"/>
</dbReference>
<dbReference type="EnsemblMetazoa" id="HelroT177664">
    <property type="protein sequence ID" value="HelroP177664"/>
    <property type="gene ID" value="HelroG177664"/>
</dbReference>
<dbReference type="InParanoid" id="T1FC13"/>
<sequence>MESFERTCRQSMQRIETQSSVPFKSNCEVKIGKFFWQSGIEVGVENGIGYLPGVGNGIGYLPGVGNGIGYLPGVGEWDRIFAWSWRMLNQEVGVEKFQKNLRCSRFFNAPFCQLVRLFTLSPFVYHRVHHALLIMRFIMSCSSSGSSCHVHYQKQQDHQQLYTKNTVHHGYMPKQLVIQYLYQENLTY</sequence>
<dbReference type="CTD" id="20206362"/>